<dbReference type="Gene3D" id="1.20.140.140">
    <property type="entry name" value="Calcium release-activated calcium channel protein Orai"/>
    <property type="match status" value="1"/>
</dbReference>
<keyword evidence="4" id="KW-1185">Reference proteome</keyword>
<evidence type="ECO:0000313" key="4">
    <source>
        <dbReference type="Proteomes" id="UP000011087"/>
    </source>
</evidence>
<reference evidence="3" key="3">
    <citation type="submission" date="2016-03" db="UniProtKB">
        <authorList>
            <consortium name="EnsemblProtists"/>
        </authorList>
    </citation>
    <scope>IDENTIFICATION</scope>
</reference>
<dbReference type="GeneID" id="17310412"/>
<feature type="transmembrane region" description="Helical" evidence="1">
    <location>
        <begin position="24"/>
        <end position="50"/>
    </location>
</feature>
<dbReference type="InterPro" id="IPR038350">
    <property type="entry name" value="Orai_sf"/>
</dbReference>
<sequence>MYAWLTIYVNQNPPAITEYPLAEWIIACWGCLCVLCCTMHMLILMVANLIHVAIMNLSAKEDLVDELRNDRVYHHEKKVLEPFSRACMTVAELDMVWEGFFDKWYSRLVYSFSLSIPVSFLTLVFLAHVKFYMSIASSWISTAIGIVGVLVWVRFHSPLVAYLMVKHPASVIIDAETRLKELKQFLDPTHA</sequence>
<organism evidence="2">
    <name type="scientific">Guillardia theta (strain CCMP2712)</name>
    <name type="common">Cryptophyte</name>
    <dbReference type="NCBI Taxonomy" id="905079"/>
    <lineage>
        <taxon>Eukaryota</taxon>
        <taxon>Cryptophyceae</taxon>
        <taxon>Pyrenomonadales</taxon>
        <taxon>Geminigeraceae</taxon>
        <taxon>Guillardia</taxon>
    </lineage>
</organism>
<keyword evidence="1" id="KW-0812">Transmembrane</keyword>
<dbReference type="PaxDb" id="55529-EKX53814"/>
<gene>
    <name evidence="2" type="ORF">GUITHDRAFT_150302</name>
</gene>
<protein>
    <submittedName>
        <fullName evidence="2 3">Uncharacterized protein</fullName>
    </submittedName>
</protein>
<reference evidence="2 4" key="1">
    <citation type="journal article" date="2012" name="Nature">
        <title>Algal genomes reveal evolutionary mosaicism and the fate of nucleomorphs.</title>
        <authorList>
            <consortium name="DOE Joint Genome Institute"/>
            <person name="Curtis B.A."/>
            <person name="Tanifuji G."/>
            <person name="Burki F."/>
            <person name="Gruber A."/>
            <person name="Irimia M."/>
            <person name="Maruyama S."/>
            <person name="Arias M.C."/>
            <person name="Ball S.G."/>
            <person name="Gile G.H."/>
            <person name="Hirakawa Y."/>
            <person name="Hopkins J.F."/>
            <person name="Kuo A."/>
            <person name="Rensing S.A."/>
            <person name="Schmutz J."/>
            <person name="Symeonidi A."/>
            <person name="Elias M."/>
            <person name="Eveleigh R.J."/>
            <person name="Herman E.K."/>
            <person name="Klute M.J."/>
            <person name="Nakayama T."/>
            <person name="Obornik M."/>
            <person name="Reyes-Prieto A."/>
            <person name="Armbrust E.V."/>
            <person name="Aves S.J."/>
            <person name="Beiko R.G."/>
            <person name="Coutinho P."/>
            <person name="Dacks J.B."/>
            <person name="Durnford D.G."/>
            <person name="Fast N.M."/>
            <person name="Green B.R."/>
            <person name="Grisdale C.J."/>
            <person name="Hempel F."/>
            <person name="Henrissat B."/>
            <person name="Hoppner M.P."/>
            <person name="Ishida K."/>
            <person name="Kim E."/>
            <person name="Koreny L."/>
            <person name="Kroth P.G."/>
            <person name="Liu Y."/>
            <person name="Malik S.B."/>
            <person name="Maier U.G."/>
            <person name="McRose D."/>
            <person name="Mock T."/>
            <person name="Neilson J.A."/>
            <person name="Onodera N.T."/>
            <person name="Poole A.M."/>
            <person name="Pritham E.J."/>
            <person name="Richards T.A."/>
            <person name="Rocap G."/>
            <person name="Roy S.W."/>
            <person name="Sarai C."/>
            <person name="Schaack S."/>
            <person name="Shirato S."/>
            <person name="Slamovits C.H."/>
            <person name="Spencer D.F."/>
            <person name="Suzuki S."/>
            <person name="Worden A.Z."/>
            <person name="Zauner S."/>
            <person name="Barry K."/>
            <person name="Bell C."/>
            <person name="Bharti A.K."/>
            <person name="Crow J.A."/>
            <person name="Grimwood J."/>
            <person name="Kramer R."/>
            <person name="Lindquist E."/>
            <person name="Lucas S."/>
            <person name="Salamov A."/>
            <person name="McFadden G.I."/>
            <person name="Lane C.E."/>
            <person name="Keeling P.J."/>
            <person name="Gray M.W."/>
            <person name="Grigoriev I.V."/>
            <person name="Archibald J.M."/>
        </authorList>
    </citation>
    <scope>NUCLEOTIDE SEQUENCE</scope>
    <source>
        <strain evidence="2 4">CCMP2712</strain>
    </source>
</reference>
<dbReference type="EnsemblProtists" id="EKX53814">
    <property type="protein sequence ID" value="EKX53814"/>
    <property type="gene ID" value="GUITHDRAFT_150302"/>
</dbReference>
<evidence type="ECO:0000256" key="1">
    <source>
        <dbReference type="SAM" id="Phobius"/>
    </source>
</evidence>
<accession>L1JZV9</accession>
<evidence type="ECO:0000313" key="3">
    <source>
        <dbReference type="EnsemblProtists" id="EKX53814"/>
    </source>
</evidence>
<keyword evidence="1" id="KW-1133">Transmembrane helix</keyword>
<keyword evidence="1" id="KW-0472">Membrane</keyword>
<dbReference type="AlphaFoldDB" id="L1JZV9"/>
<evidence type="ECO:0000313" key="2">
    <source>
        <dbReference type="EMBL" id="EKX53814.1"/>
    </source>
</evidence>
<reference evidence="4" key="2">
    <citation type="submission" date="2012-11" db="EMBL/GenBank/DDBJ databases">
        <authorList>
            <person name="Kuo A."/>
            <person name="Curtis B.A."/>
            <person name="Tanifuji G."/>
            <person name="Burki F."/>
            <person name="Gruber A."/>
            <person name="Irimia M."/>
            <person name="Maruyama S."/>
            <person name="Arias M.C."/>
            <person name="Ball S.G."/>
            <person name="Gile G.H."/>
            <person name="Hirakawa Y."/>
            <person name="Hopkins J.F."/>
            <person name="Rensing S.A."/>
            <person name="Schmutz J."/>
            <person name="Symeonidi A."/>
            <person name="Elias M."/>
            <person name="Eveleigh R.J."/>
            <person name="Herman E.K."/>
            <person name="Klute M.J."/>
            <person name="Nakayama T."/>
            <person name="Obornik M."/>
            <person name="Reyes-Prieto A."/>
            <person name="Armbrust E.V."/>
            <person name="Aves S.J."/>
            <person name="Beiko R.G."/>
            <person name="Coutinho P."/>
            <person name="Dacks J.B."/>
            <person name="Durnford D.G."/>
            <person name="Fast N.M."/>
            <person name="Green B.R."/>
            <person name="Grisdale C."/>
            <person name="Hempe F."/>
            <person name="Henrissat B."/>
            <person name="Hoppner M.P."/>
            <person name="Ishida K.-I."/>
            <person name="Kim E."/>
            <person name="Koreny L."/>
            <person name="Kroth P.G."/>
            <person name="Liu Y."/>
            <person name="Malik S.-B."/>
            <person name="Maier U.G."/>
            <person name="McRose D."/>
            <person name="Mock T."/>
            <person name="Neilson J.A."/>
            <person name="Onodera N.T."/>
            <person name="Poole A.M."/>
            <person name="Pritham E.J."/>
            <person name="Richards T.A."/>
            <person name="Rocap G."/>
            <person name="Roy S.W."/>
            <person name="Sarai C."/>
            <person name="Schaack S."/>
            <person name="Shirato S."/>
            <person name="Slamovits C.H."/>
            <person name="Spencer D.F."/>
            <person name="Suzuki S."/>
            <person name="Worden A.Z."/>
            <person name="Zauner S."/>
            <person name="Barry K."/>
            <person name="Bell C."/>
            <person name="Bharti A.K."/>
            <person name="Crow J.A."/>
            <person name="Grimwood J."/>
            <person name="Kramer R."/>
            <person name="Lindquist E."/>
            <person name="Lucas S."/>
            <person name="Salamov A."/>
            <person name="McFadden G.I."/>
            <person name="Lane C.E."/>
            <person name="Keeling P.J."/>
            <person name="Gray M.W."/>
            <person name="Grigoriev I.V."/>
            <person name="Archibald J.M."/>
        </authorList>
    </citation>
    <scope>NUCLEOTIDE SEQUENCE</scope>
    <source>
        <strain evidence="4">CCMP2712</strain>
    </source>
</reference>
<dbReference type="Proteomes" id="UP000011087">
    <property type="component" value="Unassembled WGS sequence"/>
</dbReference>
<dbReference type="HOGENOM" id="CLU_1423973_0_0_1"/>
<feature type="transmembrane region" description="Helical" evidence="1">
    <location>
        <begin position="108"/>
        <end position="129"/>
    </location>
</feature>
<dbReference type="EMBL" id="JH992969">
    <property type="protein sequence ID" value="EKX53814.1"/>
    <property type="molecule type" value="Genomic_DNA"/>
</dbReference>
<feature type="transmembrane region" description="Helical" evidence="1">
    <location>
        <begin position="135"/>
        <end position="155"/>
    </location>
</feature>
<dbReference type="KEGG" id="gtt:GUITHDRAFT_150302"/>
<name>L1JZV9_GUITC</name>
<dbReference type="RefSeq" id="XP_005840794.1">
    <property type="nucleotide sequence ID" value="XM_005840737.1"/>
</dbReference>
<proteinExistence type="predicted"/>